<evidence type="ECO:0000313" key="2">
    <source>
        <dbReference type="EMBL" id="KAK0061898.1"/>
    </source>
</evidence>
<keyword evidence="1" id="KW-0732">Signal</keyword>
<reference evidence="2" key="2">
    <citation type="submission" date="2023-04" db="EMBL/GenBank/DDBJ databases">
        <authorList>
            <person name="Bu L."/>
            <person name="Lu L."/>
            <person name="Laidemitt M.R."/>
            <person name="Zhang S.M."/>
            <person name="Mutuku M."/>
            <person name="Mkoji G."/>
            <person name="Steinauer M."/>
            <person name="Loker E.S."/>
        </authorList>
    </citation>
    <scope>NUCLEOTIDE SEQUENCE</scope>
    <source>
        <strain evidence="2">KasaAsao</strain>
        <tissue evidence="2">Whole Snail</tissue>
    </source>
</reference>
<protein>
    <submittedName>
        <fullName evidence="2">Uncharacterized protein</fullName>
    </submittedName>
</protein>
<organism evidence="2 3">
    <name type="scientific">Biomphalaria pfeifferi</name>
    <name type="common">Bloodfluke planorb</name>
    <name type="synonym">Freshwater snail</name>
    <dbReference type="NCBI Taxonomy" id="112525"/>
    <lineage>
        <taxon>Eukaryota</taxon>
        <taxon>Metazoa</taxon>
        <taxon>Spiralia</taxon>
        <taxon>Lophotrochozoa</taxon>
        <taxon>Mollusca</taxon>
        <taxon>Gastropoda</taxon>
        <taxon>Heterobranchia</taxon>
        <taxon>Euthyneura</taxon>
        <taxon>Panpulmonata</taxon>
        <taxon>Hygrophila</taxon>
        <taxon>Lymnaeoidea</taxon>
        <taxon>Planorbidae</taxon>
        <taxon>Biomphalaria</taxon>
    </lineage>
</organism>
<comment type="caution">
    <text evidence="2">The sequence shown here is derived from an EMBL/GenBank/DDBJ whole genome shotgun (WGS) entry which is preliminary data.</text>
</comment>
<evidence type="ECO:0000256" key="1">
    <source>
        <dbReference type="SAM" id="SignalP"/>
    </source>
</evidence>
<sequence>SQKMNSVTGFVIAVTVSYLATVNAETSYLGSVVATYTPACQLVVAYNSSEVLNLTVSCNDISIYAGYFDRVRLGFCTENEYSNLTVTVCGGIVTDTEVSPARTNFYAAVNNVSHSCQSNIYACIKKSVIPMAVRQQEQFCSLMSLNVNGTSSEQCLTTGDYNCTQVEFNQLKTAACSVNSTTVDQNFSRALLNTTSRCQSMISYCAGSSNDALYYVFVLQYCQSLKVDNAEACFKFGGACTNAEFDMLKLAACGPETTTMSVSSPTTTLSTPPIGATNLTLSTPPNIAANISGTLMVLVLSWATAFSSTLPEL</sequence>
<reference evidence="2" key="1">
    <citation type="journal article" date="2023" name="PLoS Negl. Trop. Dis.">
        <title>A genome sequence for Biomphalaria pfeifferi, the major vector snail for the human-infecting parasite Schistosoma mansoni.</title>
        <authorList>
            <person name="Bu L."/>
            <person name="Lu L."/>
            <person name="Laidemitt M.R."/>
            <person name="Zhang S.M."/>
            <person name="Mutuku M."/>
            <person name="Mkoji G."/>
            <person name="Steinauer M."/>
            <person name="Loker E.S."/>
        </authorList>
    </citation>
    <scope>NUCLEOTIDE SEQUENCE</scope>
    <source>
        <strain evidence="2">KasaAsao</strain>
    </source>
</reference>
<evidence type="ECO:0000313" key="3">
    <source>
        <dbReference type="Proteomes" id="UP001233172"/>
    </source>
</evidence>
<accession>A0AAD8BXD9</accession>
<feature type="non-terminal residue" evidence="2">
    <location>
        <position position="1"/>
    </location>
</feature>
<dbReference type="Proteomes" id="UP001233172">
    <property type="component" value="Unassembled WGS sequence"/>
</dbReference>
<gene>
    <name evidence="2" type="ORF">Bpfe_008813</name>
</gene>
<dbReference type="EMBL" id="JASAOG010000028">
    <property type="protein sequence ID" value="KAK0061898.1"/>
    <property type="molecule type" value="Genomic_DNA"/>
</dbReference>
<feature type="chain" id="PRO_5041952325" evidence="1">
    <location>
        <begin position="25"/>
        <end position="313"/>
    </location>
</feature>
<keyword evidence="3" id="KW-1185">Reference proteome</keyword>
<proteinExistence type="predicted"/>
<dbReference type="AlphaFoldDB" id="A0AAD8BXD9"/>
<name>A0AAD8BXD9_BIOPF</name>
<feature type="signal peptide" evidence="1">
    <location>
        <begin position="1"/>
        <end position="24"/>
    </location>
</feature>